<dbReference type="Gene3D" id="3.40.190.10">
    <property type="entry name" value="Periplasmic binding protein-like II"/>
    <property type="match status" value="2"/>
</dbReference>
<dbReference type="Pfam" id="PF00497">
    <property type="entry name" value="SBP_bac_3"/>
    <property type="match status" value="1"/>
</dbReference>
<dbReference type="InterPro" id="IPR002125">
    <property type="entry name" value="CMP_dCMP_dom"/>
</dbReference>
<dbReference type="SMART" id="SM00062">
    <property type="entry name" value="PBPb"/>
    <property type="match status" value="1"/>
</dbReference>
<comment type="caution">
    <text evidence="5">The sequence shown here is derived from an EMBL/GenBank/DDBJ whole genome shotgun (WGS) entry which is preliminary data.</text>
</comment>
<evidence type="ECO:0000256" key="1">
    <source>
        <dbReference type="ARBA" id="ARBA00011738"/>
    </source>
</evidence>
<keyword evidence="5" id="KW-0378">Hydrolase</keyword>
<dbReference type="InterPro" id="IPR001638">
    <property type="entry name" value="Solute-binding_3/MltF_N"/>
</dbReference>
<feature type="signal peptide" evidence="3">
    <location>
        <begin position="1"/>
        <end position="27"/>
    </location>
</feature>
<keyword evidence="2 3" id="KW-0732">Signal</keyword>
<dbReference type="SUPFAM" id="SSF53927">
    <property type="entry name" value="Cytidine deaminase-like"/>
    <property type="match status" value="1"/>
</dbReference>
<dbReference type="OrthoDB" id="5455815at2"/>
<sequence>MARAFLSYRLFLCLFFCLALFPVSVSAQPDRVPPIKAVYGFDREFPPFSYEVDGKPAGFEVELLLAALEGRNVDLQMVPMDWQRVQLDLSGGSIQLTSGMARTPQREMLYDFSQLPTAPLKVRLYTRNENRVGNVIQLRGKAVAVQEGSLYERILQEFGGLNIKTYPSEHQGLRALAQGDVDAFGGADKTATYYIDKLGLANVSPVGTPLDVTQIYFAITPEQPELKKRLDEGLWELMENGGYVQLFRKWFVRDLSQEHVDRLVKAASTALINAYAPYSQNPKGAAVLGASGTIYTGVNVENSQPSLTGSALRVAIHNAISNGETVLRGVVSVDSQGNILTPAGDDLQVLFEFGQEVLVITRPGADRMRVANILEMMPYPYGATPPPLPRRQ</sequence>
<dbReference type="EC" id="3.5.4.5" evidence="5"/>
<reference evidence="5 6" key="1">
    <citation type="submission" date="2018-06" db="EMBL/GenBank/DDBJ databases">
        <title>Complete genome of Desulfovibrio indonesiensis P37SLT.</title>
        <authorList>
            <person name="Crispim J.S."/>
            <person name="Vidigal P.M.P."/>
            <person name="Silva L.C.F."/>
            <person name="Laguardia C.N."/>
            <person name="Araujo L.C."/>
            <person name="Dias R.S."/>
            <person name="Sousa M.P."/>
            <person name="Paula S.O."/>
            <person name="Silva C."/>
        </authorList>
    </citation>
    <scope>NUCLEOTIDE SEQUENCE [LARGE SCALE GENOMIC DNA]</scope>
    <source>
        <strain evidence="5 6">P37SLT</strain>
    </source>
</reference>
<dbReference type="InterPro" id="IPR016193">
    <property type="entry name" value="Cytidine_deaminase-like"/>
</dbReference>
<name>A0A7M3MC22_9BACT</name>
<dbReference type="Proteomes" id="UP000448292">
    <property type="component" value="Unassembled WGS sequence"/>
</dbReference>
<comment type="subunit">
    <text evidence="1">Homodimer.</text>
</comment>
<dbReference type="PANTHER" id="PTHR35936">
    <property type="entry name" value="MEMBRANE-BOUND LYTIC MUREIN TRANSGLYCOSYLASE F"/>
    <property type="match status" value="1"/>
</dbReference>
<evidence type="ECO:0000259" key="4">
    <source>
        <dbReference type="PROSITE" id="PS51747"/>
    </source>
</evidence>
<organism evidence="5 6">
    <name type="scientific">Oceanidesulfovibrio indonesiensis</name>
    <dbReference type="NCBI Taxonomy" id="54767"/>
    <lineage>
        <taxon>Bacteria</taxon>
        <taxon>Pseudomonadati</taxon>
        <taxon>Thermodesulfobacteriota</taxon>
        <taxon>Desulfovibrionia</taxon>
        <taxon>Desulfovibrionales</taxon>
        <taxon>Desulfovibrionaceae</taxon>
        <taxon>Oceanidesulfovibrio</taxon>
    </lineage>
</organism>
<dbReference type="AlphaFoldDB" id="A0A7M3MC22"/>
<proteinExistence type="predicted"/>
<dbReference type="Pfam" id="PF08211">
    <property type="entry name" value="dCMP_cyt_deam_2"/>
    <property type="match status" value="1"/>
</dbReference>
<dbReference type="RefSeq" id="WP_144304174.1">
    <property type="nucleotide sequence ID" value="NZ_QMIE01000017.1"/>
</dbReference>
<evidence type="ECO:0000256" key="2">
    <source>
        <dbReference type="ARBA" id="ARBA00022729"/>
    </source>
</evidence>
<dbReference type="PROSITE" id="PS51747">
    <property type="entry name" value="CYT_DCMP_DEAMINASES_2"/>
    <property type="match status" value="1"/>
</dbReference>
<keyword evidence="6" id="KW-1185">Reference proteome</keyword>
<accession>A0A7M3MC22</accession>
<gene>
    <name evidence="5" type="ORF">DPQ33_15690</name>
</gene>
<dbReference type="InterPro" id="IPR013171">
    <property type="entry name" value="Cyd/dCyd_deaminase_Zn-bd"/>
</dbReference>
<dbReference type="GO" id="GO:0004126">
    <property type="term" value="F:cytidine deaminase activity"/>
    <property type="evidence" value="ECO:0007669"/>
    <property type="project" value="UniProtKB-EC"/>
</dbReference>
<dbReference type="GO" id="GO:0008270">
    <property type="term" value="F:zinc ion binding"/>
    <property type="evidence" value="ECO:0007669"/>
    <property type="project" value="InterPro"/>
</dbReference>
<dbReference type="CDD" id="cd13704">
    <property type="entry name" value="PBP2_HisK"/>
    <property type="match status" value="1"/>
</dbReference>
<feature type="chain" id="PRO_5029477468" evidence="3">
    <location>
        <begin position="28"/>
        <end position="392"/>
    </location>
</feature>
<evidence type="ECO:0000256" key="3">
    <source>
        <dbReference type="SAM" id="SignalP"/>
    </source>
</evidence>
<feature type="domain" description="CMP/dCMP-type deaminase" evidence="4">
    <location>
        <begin position="258"/>
        <end position="392"/>
    </location>
</feature>
<dbReference type="CDD" id="cd01283">
    <property type="entry name" value="cytidine_deaminase"/>
    <property type="match status" value="1"/>
</dbReference>
<evidence type="ECO:0000313" key="6">
    <source>
        <dbReference type="Proteomes" id="UP000448292"/>
    </source>
</evidence>
<dbReference type="SUPFAM" id="SSF53850">
    <property type="entry name" value="Periplasmic binding protein-like II"/>
    <property type="match status" value="1"/>
</dbReference>
<dbReference type="Gene3D" id="3.40.140.10">
    <property type="entry name" value="Cytidine Deaminase, domain 2"/>
    <property type="match status" value="1"/>
</dbReference>
<evidence type="ECO:0000313" key="5">
    <source>
        <dbReference type="EMBL" id="TVM15404.1"/>
    </source>
</evidence>
<protein>
    <submittedName>
        <fullName evidence="5">Cytidine deaminase</fullName>
        <ecNumber evidence="5">3.5.4.5</ecNumber>
    </submittedName>
</protein>
<dbReference type="EMBL" id="QMIE01000017">
    <property type="protein sequence ID" value="TVM15404.1"/>
    <property type="molecule type" value="Genomic_DNA"/>
</dbReference>
<dbReference type="NCBIfam" id="NF004064">
    <property type="entry name" value="PRK05578.1"/>
    <property type="match status" value="1"/>
</dbReference>